<keyword evidence="6" id="KW-0342">GTP-binding</keyword>
<keyword evidence="4" id="KW-0479">Metal-binding</keyword>
<dbReference type="GO" id="GO:0006396">
    <property type="term" value="P:RNA processing"/>
    <property type="evidence" value="ECO:0007669"/>
    <property type="project" value="InterPro"/>
</dbReference>
<dbReference type="PANTHER" id="PTHR43749:SF2">
    <property type="entry name" value="RNA-SPLICING LIGASE RTCB"/>
    <property type="match status" value="1"/>
</dbReference>
<organism evidence="9">
    <name type="scientific">Myoviridae sp. ctMYT7</name>
    <dbReference type="NCBI Taxonomy" id="2825087"/>
    <lineage>
        <taxon>Viruses</taxon>
        <taxon>Duplodnaviria</taxon>
        <taxon>Heunggongvirae</taxon>
        <taxon>Uroviricota</taxon>
        <taxon>Caudoviricetes</taxon>
    </lineage>
</organism>
<evidence type="ECO:0000256" key="2">
    <source>
        <dbReference type="ARBA" id="ARBA00012726"/>
    </source>
</evidence>
<protein>
    <recommendedName>
        <fullName evidence="2">3'-phosphate/5'-hydroxy nucleic acid ligase</fullName>
        <ecNumber evidence="2">6.5.1.8</ecNumber>
    </recommendedName>
</protein>
<dbReference type="Gene3D" id="3.90.1860.10">
    <property type="entry name" value="tRNA-splicing ligase RtcB"/>
    <property type="match status" value="1"/>
</dbReference>
<proteinExistence type="predicted"/>
<keyword evidence="7" id="KW-0464">Manganese</keyword>
<dbReference type="GO" id="GO:0003909">
    <property type="term" value="F:DNA ligase activity"/>
    <property type="evidence" value="ECO:0007669"/>
    <property type="project" value="TreeGrafter"/>
</dbReference>
<accession>A0A8S5Q2B8</accession>
<keyword evidence="5" id="KW-0547">Nucleotide-binding</keyword>
<evidence type="ECO:0000256" key="1">
    <source>
        <dbReference type="ARBA" id="ARBA00001936"/>
    </source>
</evidence>
<dbReference type="GO" id="GO:0005525">
    <property type="term" value="F:GTP binding"/>
    <property type="evidence" value="ECO:0007669"/>
    <property type="project" value="UniProtKB-KW"/>
</dbReference>
<dbReference type="EC" id="6.5.1.8" evidence="2"/>
<comment type="cofactor">
    <cofactor evidence="1">
        <name>Mn(2+)</name>
        <dbReference type="ChEBI" id="CHEBI:29035"/>
    </cofactor>
</comment>
<dbReference type="GO" id="GO:0042245">
    <property type="term" value="P:RNA repair"/>
    <property type="evidence" value="ECO:0007669"/>
    <property type="project" value="TreeGrafter"/>
</dbReference>
<evidence type="ECO:0000256" key="3">
    <source>
        <dbReference type="ARBA" id="ARBA00022598"/>
    </source>
</evidence>
<evidence type="ECO:0000256" key="5">
    <source>
        <dbReference type="ARBA" id="ARBA00022741"/>
    </source>
</evidence>
<keyword evidence="3 9" id="KW-0436">Ligase</keyword>
<dbReference type="SUPFAM" id="SSF103365">
    <property type="entry name" value="Hypothetical protein PH1602"/>
    <property type="match status" value="1"/>
</dbReference>
<evidence type="ECO:0000256" key="4">
    <source>
        <dbReference type="ARBA" id="ARBA00022723"/>
    </source>
</evidence>
<dbReference type="GO" id="GO:0170057">
    <property type="term" value="F:RNA ligase (GTP) activity"/>
    <property type="evidence" value="ECO:0007669"/>
    <property type="project" value="UniProtKB-EC"/>
</dbReference>
<evidence type="ECO:0000256" key="6">
    <source>
        <dbReference type="ARBA" id="ARBA00023134"/>
    </source>
</evidence>
<sequence>MLFLNGKYNTAKIFADNVDTETISQLLTLLNQEFISESKIRIMPDTHAGAGCVIGTTMTITDKIIPNLVGVDIGCGMYVLKLEEREISFEKLDKVIREHVPSGMNIRERALTKDIDIDKIIADVDINRGYRSLGTLGGGNHFIEIDADDSGSLYLVIHTGSRHLGLEVAKHYQDIAWKKLRTAHIDTKVKSTIEKLKAEGKERDIENTIKILRMQEGPIPKDLCYVEEVDFENYIHDMEITQRFAKLNRELIAEQIVSLMDFHIESSFQTIHNYIDIKNMILRKGSVSAREGEKLIIPMNMRDGSLLCVGKGNSDWNYSAPHGAGRILSRSQARSRLTMDEYQESMKDIYTTCVSKETIDESPMAYKPMQEIIDQIQDTVEITNIIKPKYNFKAN</sequence>
<reference evidence="9" key="1">
    <citation type="journal article" date="2021" name="Proc. Natl. Acad. Sci. U.S.A.">
        <title>A Catalog of Tens of Thousands of Viruses from Human Metagenomes Reveals Hidden Associations with Chronic Diseases.</title>
        <authorList>
            <person name="Tisza M.J."/>
            <person name="Buck C.B."/>
        </authorList>
    </citation>
    <scope>NUCLEOTIDE SEQUENCE</scope>
    <source>
        <strain evidence="9">CtMYT7</strain>
    </source>
</reference>
<dbReference type="PANTHER" id="PTHR43749">
    <property type="entry name" value="RNA-SPLICING LIGASE RTCB"/>
    <property type="match status" value="1"/>
</dbReference>
<comment type="catalytic activity">
    <reaction evidence="8">
        <text>a 3'-end 3'-phospho-ribonucleotide-RNA + a 5'-end dephospho-ribonucleoside-RNA + GTP = a ribonucleotidyl-ribonucleotide-RNA + GMP + diphosphate</text>
        <dbReference type="Rhea" id="RHEA:68076"/>
        <dbReference type="Rhea" id="RHEA-COMP:10463"/>
        <dbReference type="Rhea" id="RHEA-COMP:13936"/>
        <dbReference type="Rhea" id="RHEA-COMP:17355"/>
        <dbReference type="ChEBI" id="CHEBI:33019"/>
        <dbReference type="ChEBI" id="CHEBI:37565"/>
        <dbReference type="ChEBI" id="CHEBI:58115"/>
        <dbReference type="ChEBI" id="CHEBI:83062"/>
        <dbReference type="ChEBI" id="CHEBI:138284"/>
        <dbReference type="ChEBI" id="CHEBI:173118"/>
        <dbReference type="EC" id="6.5.1.8"/>
    </reaction>
</comment>
<evidence type="ECO:0000313" key="9">
    <source>
        <dbReference type="EMBL" id="DAE13446.1"/>
    </source>
</evidence>
<name>A0A8S5Q2B8_9CAUD</name>
<evidence type="ECO:0000256" key="7">
    <source>
        <dbReference type="ARBA" id="ARBA00023211"/>
    </source>
</evidence>
<dbReference type="Pfam" id="PF01139">
    <property type="entry name" value="RtcB"/>
    <property type="match status" value="2"/>
</dbReference>
<dbReference type="EMBL" id="BK015566">
    <property type="protein sequence ID" value="DAE13446.1"/>
    <property type="molecule type" value="Genomic_DNA"/>
</dbReference>
<dbReference type="InterPro" id="IPR052915">
    <property type="entry name" value="RtcB-like"/>
</dbReference>
<evidence type="ECO:0000256" key="8">
    <source>
        <dbReference type="ARBA" id="ARBA00047746"/>
    </source>
</evidence>
<dbReference type="InterPro" id="IPR036025">
    <property type="entry name" value="RtcB-like_sf"/>
</dbReference>
<dbReference type="GO" id="GO:0006281">
    <property type="term" value="P:DNA repair"/>
    <property type="evidence" value="ECO:0007669"/>
    <property type="project" value="TreeGrafter"/>
</dbReference>
<dbReference type="GO" id="GO:0030145">
    <property type="term" value="F:manganese ion binding"/>
    <property type="evidence" value="ECO:0007669"/>
    <property type="project" value="TreeGrafter"/>
</dbReference>
<dbReference type="InterPro" id="IPR001233">
    <property type="entry name" value="RtcB"/>
</dbReference>